<dbReference type="Gene3D" id="3.90.1150.10">
    <property type="entry name" value="Aspartate Aminotransferase, domain 1"/>
    <property type="match status" value="1"/>
</dbReference>
<organism evidence="13 14">
    <name type="scientific">Alicyclobacillus fastidiosus</name>
    <dbReference type="NCBI Taxonomy" id="392011"/>
    <lineage>
        <taxon>Bacteria</taxon>
        <taxon>Bacillati</taxon>
        <taxon>Bacillota</taxon>
        <taxon>Bacilli</taxon>
        <taxon>Bacillales</taxon>
        <taxon>Alicyclobacillaceae</taxon>
        <taxon>Alicyclobacillus</taxon>
    </lineage>
</organism>
<dbReference type="NCBIfam" id="TIGR01141">
    <property type="entry name" value="hisC"/>
    <property type="match status" value="1"/>
</dbReference>
<evidence type="ECO:0000313" key="14">
    <source>
        <dbReference type="Proteomes" id="UP001579974"/>
    </source>
</evidence>
<evidence type="ECO:0000256" key="8">
    <source>
        <dbReference type="ARBA" id="ARBA00022898"/>
    </source>
</evidence>
<evidence type="ECO:0000256" key="3">
    <source>
        <dbReference type="ARBA" id="ARBA00007970"/>
    </source>
</evidence>
<dbReference type="RefSeq" id="WP_275476520.1">
    <property type="nucleotide sequence ID" value="NZ_CP162940.1"/>
</dbReference>
<evidence type="ECO:0000256" key="6">
    <source>
        <dbReference type="ARBA" id="ARBA00022605"/>
    </source>
</evidence>
<dbReference type="Pfam" id="PF00155">
    <property type="entry name" value="Aminotran_1_2"/>
    <property type="match status" value="1"/>
</dbReference>
<name>A0ABV5AFN7_9BACL</name>
<evidence type="ECO:0000256" key="10">
    <source>
        <dbReference type="ARBA" id="ARBA00047481"/>
    </source>
</evidence>
<comment type="pathway">
    <text evidence="2 11">Amino-acid biosynthesis; L-histidine biosynthesis; L-histidine from 5-phospho-alpha-D-ribose 1-diphosphate: step 7/9.</text>
</comment>
<dbReference type="EMBL" id="JBDXSU010000009">
    <property type="protein sequence ID" value="MFB5191060.1"/>
    <property type="molecule type" value="Genomic_DNA"/>
</dbReference>
<dbReference type="InterPro" id="IPR005861">
    <property type="entry name" value="HisP_aminotrans"/>
</dbReference>
<evidence type="ECO:0000313" key="13">
    <source>
        <dbReference type="EMBL" id="MFB5191060.1"/>
    </source>
</evidence>
<dbReference type="Gene3D" id="3.40.640.10">
    <property type="entry name" value="Type I PLP-dependent aspartate aminotransferase-like (Major domain)"/>
    <property type="match status" value="1"/>
</dbReference>
<evidence type="ECO:0000256" key="9">
    <source>
        <dbReference type="ARBA" id="ARBA00023102"/>
    </source>
</evidence>
<dbReference type="InterPro" id="IPR004839">
    <property type="entry name" value="Aminotransferase_I/II_large"/>
</dbReference>
<comment type="subunit">
    <text evidence="4 11">Homodimer.</text>
</comment>
<feature type="modified residue" description="N6-(pyridoxal phosphate)lysine" evidence="11">
    <location>
        <position position="236"/>
    </location>
</feature>
<evidence type="ECO:0000256" key="7">
    <source>
        <dbReference type="ARBA" id="ARBA00022679"/>
    </source>
</evidence>
<dbReference type="Proteomes" id="UP001579974">
    <property type="component" value="Unassembled WGS sequence"/>
</dbReference>
<keyword evidence="6 11" id="KW-0028">Amino-acid biosynthesis</keyword>
<keyword evidence="8 11" id="KW-0663">Pyridoxal phosphate</keyword>
<keyword evidence="5 11" id="KW-0032">Aminotransferase</keyword>
<evidence type="ECO:0000256" key="2">
    <source>
        <dbReference type="ARBA" id="ARBA00005011"/>
    </source>
</evidence>
<comment type="cofactor">
    <cofactor evidence="1 11">
        <name>pyridoxal 5'-phosphate</name>
        <dbReference type="ChEBI" id="CHEBI:597326"/>
    </cofactor>
</comment>
<comment type="similarity">
    <text evidence="3 11">Belongs to the class-II pyridoxal-phosphate-dependent aminotransferase family. Histidinol-phosphate aminotransferase subfamily.</text>
</comment>
<dbReference type="InterPro" id="IPR015424">
    <property type="entry name" value="PyrdxlP-dep_Trfase"/>
</dbReference>
<evidence type="ECO:0000256" key="11">
    <source>
        <dbReference type="HAMAP-Rule" id="MF_01023"/>
    </source>
</evidence>
<keyword evidence="14" id="KW-1185">Reference proteome</keyword>
<reference evidence="13 14" key="1">
    <citation type="journal article" date="2024" name="Int. J. Mol. Sci.">
        <title>Exploration of Alicyclobacillus spp. Genome in Search of Antibiotic Resistance.</title>
        <authorList>
            <person name="Bucka-Kolendo J."/>
            <person name="Kiousi D.E."/>
            <person name="Dekowska A."/>
            <person name="Mikolajczuk-Szczyrba A."/>
            <person name="Karadedos D.M."/>
            <person name="Michael P."/>
            <person name="Galanis A."/>
            <person name="Sokolowska B."/>
        </authorList>
    </citation>
    <scope>NUCLEOTIDE SEQUENCE [LARGE SCALE GENOMIC DNA]</scope>
    <source>
        <strain evidence="13 14">KKP 3000</strain>
    </source>
</reference>
<proteinExistence type="inferred from homology"/>
<evidence type="ECO:0000256" key="5">
    <source>
        <dbReference type="ARBA" id="ARBA00022576"/>
    </source>
</evidence>
<dbReference type="CDD" id="cd00609">
    <property type="entry name" value="AAT_like"/>
    <property type="match status" value="1"/>
</dbReference>
<dbReference type="PANTHER" id="PTHR43643:SF6">
    <property type="entry name" value="HISTIDINOL-PHOSPHATE AMINOTRANSFERASE"/>
    <property type="match status" value="1"/>
</dbReference>
<comment type="caution">
    <text evidence="13">The sequence shown here is derived from an EMBL/GenBank/DDBJ whole genome shotgun (WGS) entry which is preliminary data.</text>
</comment>
<evidence type="ECO:0000259" key="12">
    <source>
        <dbReference type="Pfam" id="PF00155"/>
    </source>
</evidence>
<keyword evidence="7 11" id="KW-0808">Transferase</keyword>
<dbReference type="InterPro" id="IPR015421">
    <property type="entry name" value="PyrdxlP-dep_Trfase_major"/>
</dbReference>
<dbReference type="HAMAP" id="MF_01023">
    <property type="entry name" value="HisC_aminotrans_2"/>
    <property type="match status" value="1"/>
</dbReference>
<sequence>MIVLEVFTIFNTHERVRSNLHSIHPYQPGISEDQLRKEFGLASLIKLNSNENALGPSPLALEAIAKELPKLHLYPDGGSDLLREAIARHHGLRMEEVFAGNGSDDIIKLISETFLEEGDEVVVPFPSFSQYGFGAEVMKAQIRSVPLREDFSYDVQALLQAVTPKTKLLYLCTPNNPTGTVLKASEFTWLMERLPKEVFVVVDLAYDNYATDPERLCVTKDALIYPNVCYLHTFSKLYGLAGLRVGYALGNEQVWAYVHRVREPFNVNRVAQRGAQAALDDVDHVRRSVALAARSREQYANLENYGLRVIPSQANFTLVEVGNGIQAFEQLKQKGILVRAGYPGLESFVRVTFGLDEENEVCIAALREFGRA</sequence>
<keyword evidence="9 11" id="KW-0368">Histidine biosynthesis</keyword>
<evidence type="ECO:0000256" key="4">
    <source>
        <dbReference type="ARBA" id="ARBA00011738"/>
    </source>
</evidence>
<dbReference type="PANTHER" id="PTHR43643">
    <property type="entry name" value="HISTIDINOL-PHOSPHATE AMINOTRANSFERASE 2"/>
    <property type="match status" value="1"/>
</dbReference>
<comment type="catalytic activity">
    <reaction evidence="10 11">
        <text>L-histidinol phosphate + 2-oxoglutarate = 3-(imidazol-4-yl)-2-oxopropyl phosphate + L-glutamate</text>
        <dbReference type="Rhea" id="RHEA:23744"/>
        <dbReference type="ChEBI" id="CHEBI:16810"/>
        <dbReference type="ChEBI" id="CHEBI:29985"/>
        <dbReference type="ChEBI" id="CHEBI:57766"/>
        <dbReference type="ChEBI" id="CHEBI:57980"/>
        <dbReference type="EC" id="2.6.1.9"/>
    </reaction>
</comment>
<evidence type="ECO:0000256" key="1">
    <source>
        <dbReference type="ARBA" id="ARBA00001933"/>
    </source>
</evidence>
<dbReference type="GO" id="GO:0004400">
    <property type="term" value="F:histidinol-phosphate transaminase activity"/>
    <property type="evidence" value="ECO:0007669"/>
    <property type="project" value="UniProtKB-EC"/>
</dbReference>
<feature type="domain" description="Aminotransferase class I/classII large" evidence="12">
    <location>
        <begin position="44"/>
        <end position="360"/>
    </location>
</feature>
<gene>
    <name evidence="11 13" type="primary">hisC</name>
    <name evidence="13" type="ORF">KKP3000_004559</name>
</gene>
<dbReference type="EC" id="2.6.1.9" evidence="11"/>
<dbReference type="SUPFAM" id="SSF53383">
    <property type="entry name" value="PLP-dependent transferases"/>
    <property type="match status" value="1"/>
</dbReference>
<dbReference type="InterPro" id="IPR015422">
    <property type="entry name" value="PyrdxlP-dep_Trfase_small"/>
</dbReference>
<accession>A0ABV5AFN7</accession>
<dbReference type="InterPro" id="IPR050106">
    <property type="entry name" value="HistidinolP_aminotransfase"/>
</dbReference>
<protein>
    <recommendedName>
        <fullName evidence="11">Histidinol-phosphate aminotransferase</fullName>
        <ecNumber evidence="11">2.6.1.9</ecNumber>
    </recommendedName>
    <alternativeName>
        <fullName evidence="11">Imidazole acetol-phosphate transaminase</fullName>
    </alternativeName>
</protein>